<dbReference type="EMBL" id="WTVN01000012">
    <property type="protein sequence ID" value="NMG43980.1"/>
    <property type="molecule type" value="Genomic_DNA"/>
</dbReference>
<dbReference type="Proteomes" id="UP000623795">
    <property type="component" value="Unassembled WGS sequence"/>
</dbReference>
<gene>
    <name evidence="1" type="ORF">GPA22_09595</name>
</gene>
<reference evidence="1 2" key="1">
    <citation type="submission" date="2019-12" db="EMBL/GenBank/DDBJ databases">
        <title>Comparative genomics gives insights into the taxonomy of the Azoarcus-Aromatoleum group and reveals separate origins of nif in the plant-associated Azoarcus and non-plant-associated Aromatoleum sub-groups.</title>
        <authorList>
            <person name="Lafos M."/>
            <person name="Maluk M."/>
            <person name="Batista M."/>
            <person name="Junghare M."/>
            <person name="Carmona M."/>
            <person name="Faoro H."/>
            <person name="Cruz L.M."/>
            <person name="Battistoni F."/>
            <person name="De Souza E."/>
            <person name="Pedrosa F."/>
            <person name="Chen W.-M."/>
            <person name="Poole P.S."/>
            <person name="Dixon R.A."/>
            <person name="James E.K."/>
        </authorList>
    </citation>
    <scope>NUCLEOTIDE SEQUENCE [LARGE SCALE GENOMIC DNA]</scope>
    <source>
        <strain evidence="1 2">Td21</strain>
    </source>
</reference>
<proteinExistence type="predicted"/>
<protein>
    <recommendedName>
        <fullName evidence="3">Type ISP restriction-modification enzyme LLaBIII C-terminal specificity domain-containing protein</fullName>
    </recommendedName>
</protein>
<sequence length="248" mass="27562">MKQDHFSVSETDFYKVMPQITRLVWLLEGAKPNLRQVLLRGQAHPGFHPLQSELRNLDRVLRSLPIERDIDGGPCFSSHGKDVGCSMKHTFHIATKQAARLARVEPHVLYQARARNGHWRGIAPTKLPNGRLLWRGDHIAEVAGIIPNYADQTPGERALITFLEQQGFPVTAEYWNLGRTLLDVERDPCADPADLVGEARFVTEIVVALCTRVECSLPAIDDVSKRRVIAALGLIASQATSFTGVGDE</sequence>
<organism evidence="1 2">
    <name type="scientific">Aromatoleum toluvorans</name>
    <dbReference type="NCBI Taxonomy" id="92002"/>
    <lineage>
        <taxon>Bacteria</taxon>
        <taxon>Pseudomonadati</taxon>
        <taxon>Pseudomonadota</taxon>
        <taxon>Betaproteobacteria</taxon>
        <taxon>Rhodocyclales</taxon>
        <taxon>Rhodocyclaceae</taxon>
        <taxon>Aromatoleum</taxon>
    </lineage>
</organism>
<evidence type="ECO:0000313" key="2">
    <source>
        <dbReference type="Proteomes" id="UP000623795"/>
    </source>
</evidence>
<keyword evidence="2" id="KW-1185">Reference proteome</keyword>
<evidence type="ECO:0008006" key="3">
    <source>
        <dbReference type="Google" id="ProtNLM"/>
    </source>
</evidence>
<name>A0ABX1PZB4_9RHOO</name>
<accession>A0ABX1PZB4</accession>
<evidence type="ECO:0000313" key="1">
    <source>
        <dbReference type="EMBL" id="NMG43980.1"/>
    </source>
</evidence>
<dbReference type="RefSeq" id="WP_169255840.1">
    <property type="nucleotide sequence ID" value="NZ_WTVN01000012.1"/>
</dbReference>
<comment type="caution">
    <text evidence="1">The sequence shown here is derived from an EMBL/GenBank/DDBJ whole genome shotgun (WGS) entry which is preliminary data.</text>
</comment>